<sequence length="557" mass="65971">MNSETKNCQNCKKDFVIEPDDFAFYEKIKVPPPTFCPECRLMRRYAWRNERVLYRRNCDLCEKSTVTIYSPNKPYKVYCPSCWWSDKWSALDCKQDFDFSRPFFEQFKELQLKVPRIALLTKNSVNSEYTNHSNNNKNCYMSVTTFDSENVMYSYEIHHASQDVCDCLKIDHGSQLIYECIDSEKCYKCQYCMFLRDSTDCYYCYDCRNCQNCFLSCNLRNKQYYFLNSPNSKEEYEKKIKEYNLGLYNDRKKLYDAYLKLIKEQAIHRFAVIEKSNNVSGNLIFNSKKVNDSFEVVDMEDAKYIVVALEAKDLMDSTHFGYRCELIYETHATIHSYNMAFTHLSYDNSHLQYCDTCHNSQNLFGCVGVKSGSYCIFNKQYTKEQYDELRSKIIEHMKKTEEYGEFFPPQLSPFGYNETVGIIHIPIGKKEALSRGYKWEDLVQGTFGKETIQPEDIPNDIKNIKDTIIKEALRCINCSRNYNIVTQELQLYRRENIPIPRLCSDCRYKNRVNLRSLRKLWHRKCMKSGCSNEFETSYAPDRPEIVYCEACYNQEVA</sequence>
<dbReference type="Proteomes" id="UP000178935">
    <property type="component" value="Unassembled WGS sequence"/>
</dbReference>
<gene>
    <name evidence="1" type="ORF">A2561_03180</name>
</gene>
<protein>
    <recommendedName>
        <fullName evidence="3">Zinc-binding domain-containing protein</fullName>
    </recommendedName>
</protein>
<dbReference type="AlphaFoldDB" id="A0A1G2JKN8"/>
<organism evidence="1 2">
    <name type="scientific">Candidatus Staskawiczbacteria bacterium RIFOXYD1_FULL_32_13</name>
    <dbReference type="NCBI Taxonomy" id="1802234"/>
    <lineage>
        <taxon>Bacteria</taxon>
        <taxon>Candidatus Staskawicziibacteriota</taxon>
    </lineage>
</organism>
<dbReference type="EMBL" id="MHPU01000039">
    <property type="protein sequence ID" value="OGZ87674.1"/>
    <property type="molecule type" value="Genomic_DNA"/>
</dbReference>
<comment type="caution">
    <text evidence="1">The sequence shown here is derived from an EMBL/GenBank/DDBJ whole genome shotgun (WGS) entry which is preliminary data.</text>
</comment>
<reference evidence="1 2" key="1">
    <citation type="journal article" date="2016" name="Nat. Commun.">
        <title>Thousands of microbial genomes shed light on interconnected biogeochemical processes in an aquifer system.</title>
        <authorList>
            <person name="Anantharaman K."/>
            <person name="Brown C.T."/>
            <person name="Hug L.A."/>
            <person name="Sharon I."/>
            <person name="Castelle C.J."/>
            <person name="Probst A.J."/>
            <person name="Thomas B.C."/>
            <person name="Singh A."/>
            <person name="Wilkins M.J."/>
            <person name="Karaoz U."/>
            <person name="Brodie E.L."/>
            <person name="Williams K.H."/>
            <person name="Hubbard S.S."/>
            <person name="Banfield J.F."/>
        </authorList>
    </citation>
    <scope>NUCLEOTIDE SEQUENCE [LARGE SCALE GENOMIC DNA]</scope>
</reference>
<evidence type="ECO:0008006" key="3">
    <source>
        <dbReference type="Google" id="ProtNLM"/>
    </source>
</evidence>
<evidence type="ECO:0000313" key="2">
    <source>
        <dbReference type="Proteomes" id="UP000178935"/>
    </source>
</evidence>
<name>A0A1G2JKN8_9BACT</name>
<accession>A0A1G2JKN8</accession>
<evidence type="ECO:0000313" key="1">
    <source>
        <dbReference type="EMBL" id="OGZ87674.1"/>
    </source>
</evidence>
<proteinExistence type="predicted"/>